<keyword evidence="1 3" id="KW-0863">Zinc-finger</keyword>
<evidence type="ECO:0000256" key="1">
    <source>
        <dbReference type="ARBA" id="ARBA00022771"/>
    </source>
</evidence>
<dbReference type="Gene3D" id="3.30.40.10">
    <property type="entry name" value="Zinc/RING finger domain, C3HC4 (zinc finger)"/>
    <property type="match status" value="1"/>
</dbReference>
<dbReference type="AlphaFoldDB" id="A0A8R2D5I1"/>
<dbReference type="InterPro" id="IPR013083">
    <property type="entry name" value="Znf_RING/FYVE/PHD"/>
</dbReference>
<evidence type="ECO:0000313" key="5">
    <source>
        <dbReference type="EnsemblMetazoa" id="XP_016662349.1"/>
    </source>
</evidence>
<dbReference type="GeneID" id="100568463"/>
<dbReference type="Proteomes" id="UP000007819">
    <property type="component" value="Chromosome X"/>
</dbReference>
<reference evidence="6" key="1">
    <citation type="submission" date="2010-06" db="EMBL/GenBank/DDBJ databases">
        <authorList>
            <person name="Jiang H."/>
            <person name="Abraham K."/>
            <person name="Ali S."/>
            <person name="Alsbrooks S.L."/>
            <person name="Anim B.N."/>
            <person name="Anosike U.S."/>
            <person name="Attaway T."/>
            <person name="Bandaranaike D.P."/>
            <person name="Battles P.K."/>
            <person name="Bell S.N."/>
            <person name="Bell A.V."/>
            <person name="Beltran B."/>
            <person name="Bickham C."/>
            <person name="Bustamante Y."/>
            <person name="Caleb T."/>
            <person name="Canada A."/>
            <person name="Cardenas V."/>
            <person name="Carter K."/>
            <person name="Chacko J."/>
            <person name="Chandrabose M.N."/>
            <person name="Chavez D."/>
            <person name="Chavez A."/>
            <person name="Chen L."/>
            <person name="Chu H.-S."/>
            <person name="Claassen K.J."/>
            <person name="Cockrell R."/>
            <person name="Collins M."/>
            <person name="Cooper J.A."/>
            <person name="Cree A."/>
            <person name="Curry S.M."/>
            <person name="Da Y."/>
            <person name="Dao M.D."/>
            <person name="Das B."/>
            <person name="Davila M.-L."/>
            <person name="Davy-Carroll L."/>
            <person name="Denson S."/>
            <person name="Dinh H."/>
            <person name="Ebong V.E."/>
            <person name="Edwards J.R."/>
            <person name="Egan A."/>
            <person name="El-Daye J."/>
            <person name="Escobedo L."/>
            <person name="Fernandez S."/>
            <person name="Fernando P.R."/>
            <person name="Flagg N."/>
            <person name="Forbes L.D."/>
            <person name="Fowler R.G."/>
            <person name="Fu Q."/>
            <person name="Gabisi R.A."/>
            <person name="Ganer J."/>
            <person name="Garbino Pronczuk A."/>
            <person name="Garcia R.M."/>
            <person name="Garner T."/>
            <person name="Garrett T.E."/>
            <person name="Gonzalez D.A."/>
            <person name="Hamid H."/>
            <person name="Hawkins E.S."/>
            <person name="Hirani K."/>
            <person name="Hogues M.E."/>
            <person name="Hollins B."/>
            <person name="Hsiao C.-H."/>
            <person name="Jabil R."/>
            <person name="James M.L."/>
            <person name="Jhangiani S.N."/>
            <person name="Johnson B."/>
            <person name="Johnson Q."/>
            <person name="Joshi V."/>
            <person name="Kalu J.B."/>
            <person name="Kam C."/>
            <person name="Kashfia A."/>
            <person name="Keebler J."/>
            <person name="Kisamo H."/>
            <person name="Kovar C.L."/>
            <person name="Lago L.A."/>
            <person name="Lai C.-Y."/>
            <person name="Laidlaw J."/>
            <person name="Lara F."/>
            <person name="Le T.-K."/>
            <person name="Lee S.L."/>
            <person name="Legall F.H."/>
            <person name="Lemon S.J."/>
            <person name="Lewis L.R."/>
            <person name="Li B."/>
            <person name="Liu Y."/>
            <person name="Liu Y.-S."/>
            <person name="Lopez J."/>
            <person name="Lozado R.J."/>
            <person name="Lu J."/>
            <person name="Madu R.C."/>
            <person name="Maheshwari M."/>
            <person name="Maheshwari R."/>
            <person name="Malloy K."/>
            <person name="Martinez E."/>
            <person name="Mathew T."/>
            <person name="Mercado I.C."/>
            <person name="Mercado C."/>
            <person name="Meyer B."/>
            <person name="Montgomery K."/>
            <person name="Morgan M.B."/>
            <person name="Munidasa M."/>
            <person name="Nazareth L.V."/>
            <person name="Nelson J."/>
            <person name="Ng B.M."/>
            <person name="Nguyen N.B."/>
            <person name="Nguyen P.Q."/>
            <person name="Nguyen T."/>
            <person name="Obregon M."/>
            <person name="Okwuonu G.O."/>
            <person name="Onwere C.G."/>
            <person name="Orozco G."/>
            <person name="Parra A."/>
            <person name="Patel S."/>
            <person name="Patil S."/>
            <person name="Perez A."/>
            <person name="Perez Y."/>
            <person name="Pham C."/>
            <person name="Primus E.L."/>
            <person name="Pu L.-L."/>
            <person name="Puazo M."/>
            <person name="Qin X."/>
            <person name="Quiroz J.B."/>
            <person name="Reese J."/>
            <person name="Richards S."/>
            <person name="Rives C.M."/>
            <person name="Robberts R."/>
            <person name="Ruiz S.J."/>
            <person name="Ruiz M.J."/>
            <person name="Santibanez J."/>
            <person name="Schneider B.W."/>
            <person name="Sisson I."/>
            <person name="Smith M."/>
            <person name="Sodergren E."/>
            <person name="Song X.-Z."/>
            <person name="Song B.B."/>
            <person name="Summersgill H."/>
            <person name="Thelus R."/>
            <person name="Thornton R.D."/>
            <person name="Trejos Z.Y."/>
            <person name="Usmani K."/>
            <person name="Vattathil S."/>
            <person name="Villasana D."/>
            <person name="Walker D.L."/>
            <person name="Wang S."/>
            <person name="Wang K."/>
            <person name="White C.S."/>
            <person name="Williams A.C."/>
            <person name="Williamson J."/>
            <person name="Wilson K."/>
            <person name="Woghiren I.O."/>
            <person name="Woodworth J.R."/>
            <person name="Worley K.C."/>
            <person name="Wright R.A."/>
            <person name="Wu W."/>
            <person name="Young L."/>
            <person name="Zhang L."/>
            <person name="Zhang J."/>
            <person name="Zhu Y."/>
            <person name="Muzny D.M."/>
            <person name="Weinstock G."/>
            <person name="Gibbs R.A."/>
        </authorList>
    </citation>
    <scope>NUCLEOTIDE SEQUENCE [LARGE SCALE GENOMIC DNA]</scope>
    <source>
        <strain evidence="6">LSR1</strain>
    </source>
</reference>
<dbReference type="OrthoDB" id="1711136at2759"/>
<evidence type="ECO:0000256" key="3">
    <source>
        <dbReference type="PROSITE-ProRule" id="PRU00175"/>
    </source>
</evidence>
<evidence type="ECO:0000259" key="4">
    <source>
        <dbReference type="PROSITE" id="PS50089"/>
    </source>
</evidence>
<keyword evidence="1 3" id="KW-0479">Metal-binding</keyword>
<organism evidence="5 6">
    <name type="scientific">Acyrthosiphon pisum</name>
    <name type="common">Pea aphid</name>
    <dbReference type="NCBI Taxonomy" id="7029"/>
    <lineage>
        <taxon>Eukaryota</taxon>
        <taxon>Metazoa</taxon>
        <taxon>Ecdysozoa</taxon>
        <taxon>Arthropoda</taxon>
        <taxon>Hexapoda</taxon>
        <taxon>Insecta</taxon>
        <taxon>Pterygota</taxon>
        <taxon>Neoptera</taxon>
        <taxon>Paraneoptera</taxon>
        <taxon>Hemiptera</taxon>
        <taxon>Sternorrhyncha</taxon>
        <taxon>Aphidomorpha</taxon>
        <taxon>Aphidoidea</taxon>
        <taxon>Aphididae</taxon>
        <taxon>Macrosiphini</taxon>
        <taxon>Acyrthosiphon</taxon>
    </lineage>
</organism>
<dbReference type="GO" id="GO:0008270">
    <property type="term" value="F:zinc ion binding"/>
    <property type="evidence" value="ECO:0007669"/>
    <property type="project" value="UniProtKB-KW"/>
</dbReference>
<keyword evidence="6" id="KW-1185">Reference proteome</keyword>
<dbReference type="SUPFAM" id="SSF57850">
    <property type="entry name" value="RING/U-box"/>
    <property type="match status" value="1"/>
</dbReference>
<protein>
    <recommendedName>
        <fullName evidence="4">RING-type domain-containing protein</fullName>
    </recommendedName>
</protein>
<evidence type="ECO:0000256" key="2">
    <source>
        <dbReference type="ARBA" id="ARBA00022833"/>
    </source>
</evidence>
<reference evidence="5" key="2">
    <citation type="submission" date="2022-06" db="UniProtKB">
        <authorList>
            <consortium name="EnsemblMetazoa"/>
        </authorList>
    </citation>
    <scope>IDENTIFICATION</scope>
</reference>
<dbReference type="Pfam" id="PF13920">
    <property type="entry name" value="zf-C3HC4_3"/>
    <property type="match status" value="1"/>
</dbReference>
<proteinExistence type="predicted"/>
<sequence>MVHEHEGFLYKINKTYNGKRYYVCATPNVYCDGTAVRLENGITVVNKPHRHDPYCNMYDESQTRQHFRSALVERSRTETIALRTIYYEESIRNPHAATLYSWPTAEPSMRHARRIRHLPLPATLRELDSEDEIQNDDVILNVPMPAVEDDAGAVDPQLIAAEINIEPEVNNIEDYDMDFILPEDRELDVRQQLRNDADGKEEITFVEVPPNLYELYPPVDETNICIVCRMEERTHALVPCGHRVLCVNCVTQLQTQRCPLCYCDFNMALRIW</sequence>
<accession>A0A8R2D5I1</accession>
<dbReference type="InterPro" id="IPR001841">
    <property type="entry name" value="Znf_RING"/>
</dbReference>
<evidence type="ECO:0000313" key="6">
    <source>
        <dbReference type="Proteomes" id="UP000007819"/>
    </source>
</evidence>
<dbReference type="EnsemblMetazoa" id="XM_016806860.2">
    <property type="protein sequence ID" value="XP_016662349.1"/>
    <property type="gene ID" value="LOC100568463"/>
</dbReference>
<dbReference type="PROSITE" id="PS50089">
    <property type="entry name" value="ZF_RING_2"/>
    <property type="match status" value="1"/>
</dbReference>
<dbReference type="RefSeq" id="XP_016662349.1">
    <property type="nucleotide sequence ID" value="XM_016806860.1"/>
</dbReference>
<name>A0A8R2D5I1_ACYPI</name>
<feature type="domain" description="RING-type" evidence="4">
    <location>
        <begin position="225"/>
        <end position="261"/>
    </location>
</feature>
<dbReference type="Gene3D" id="2.20.25.240">
    <property type="match status" value="1"/>
</dbReference>
<keyword evidence="2" id="KW-0862">Zinc</keyword>